<protein>
    <submittedName>
        <fullName evidence="11">3'-5' exoribonuclease, VacB and RNase II</fullName>
    </submittedName>
</protein>
<evidence type="ECO:0000259" key="8">
    <source>
        <dbReference type="Pfam" id="PF01551"/>
    </source>
</evidence>
<proteinExistence type="predicted"/>
<feature type="domain" description="DD-carboxypeptidase/endopeptidase Mpg-like N-terminal" evidence="10">
    <location>
        <begin position="63"/>
        <end position="123"/>
    </location>
</feature>
<evidence type="ECO:0000259" key="9">
    <source>
        <dbReference type="Pfam" id="PF19425"/>
    </source>
</evidence>
<evidence type="ECO:0000313" key="11">
    <source>
        <dbReference type="EMBL" id="EED36139.1"/>
    </source>
</evidence>
<comment type="subcellular location">
    <subcellularLocation>
        <location evidence="2">Cell envelope</location>
    </subcellularLocation>
</comment>
<keyword evidence="12" id="KW-1185">Reference proteome</keyword>
<reference evidence="12" key="1">
    <citation type="journal article" date="2013" name="BMC Microbiol.">
        <title>Taxonomy and evolution of bacteriochlorophyll a-containing members of the OM60/NOR5 clade of marine gammaproteobacteria: description of Luminiphilus syltensis gen. nov., sp. nov., reclassification of Haliea rubra as Pseudohaliea rubra gen. nov., comb. nov., and emendation of Chromatocurvus halotolerans.</title>
        <authorList>
            <person name="Spring S."/>
            <person name="Riedel T."/>
            <person name="Sproer C."/>
            <person name="Yan S."/>
            <person name="Harder J."/>
            <person name="Fuchs B.M."/>
        </authorList>
    </citation>
    <scope>NUCLEOTIDE SEQUENCE [LARGE SCALE GENOMIC DNA]</scope>
    <source>
        <strain evidence="12">NOR51-B</strain>
    </source>
</reference>
<dbReference type="GO" id="GO:0046872">
    <property type="term" value="F:metal ion binding"/>
    <property type="evidence" value="ECO:0007669"/>
    <property type="project" value="UniProtKB-KW"/>
</dbReference>
<dbReference type="Gene3D" id="3.10.450.350">
    <property type="match status" value="2"/>
</dbReference>
<comment type="cofactor">
    <cofactor evidence="1">
        <name>Zn(2+)</name>
        <dbReference type="ChEBI" id="CHEBI:29105"/>
    </cofactor>
</comment>
<keyword evidence="6" id="KW-0862">Zinc</keyword>
<evidence type="ECO:0000313" key="12">
    <source>
        <dbReference type="Proteomes" id="UP000004699"/>
    </source>
</evidence>
<dbReference type="Pfam" id="PF19425">
    <property type="entry name" value="Csd3_N2"/>
    <property type="match status" value="1"/>
</dbReference>
<dbReference type="PANTHER" id="PTHR21666">
    <property type="entry name" value="PEPTIDASE-RELATED"/>
    <property type="match status" value="1"/>
</dbReference>
<evidence type="ECO:0000256" key="6">
    <source>
        <dbReference type="ARBA" id="ARBA00022833"/>
    </source>
</evidence>
<feature type="domain" description="Csd3-like second N-terminal" evidence="9">
    <location>
        <begin position="160"/>
        <end position="275"/>
    </location>
</feature>
<dbReference type="eggNOG" id="COG0739">
    <property type="taxonomic scope" value="Bacteria"/>
</dbReference>
<dbReference type="Pfam" id="PF01551">
    <property type="entry name" value="Peptidase_M23"/>
    <property type="match status" value="1"/>
</dbReference>
<organism evidence="11 12">
    <name type="scientific">Luminiphilus syltensis NOR5-1B</name>
    <dbReference type="NCBI Taxonomy" id="565045"/>
    <lineage>
        <taxon>Bacteria</taxon>
        <taxon>Pseudomonadati</taxon>
        <taxon>Pseudomonadota</taxon>
        <taxon>Gammaproteobacteria</taxon>
        <taxon>Cellvibrionales</taxon>
        <taxon>Halieaceae</taxon>
        <taxon>Luminiphilus</taxon>
    </lineage>
</organism>
<dbReference type="Proteomes" id="UP000004699">
    <property type="component" value="Unassembled WGS sequence"/>
</dbReference>
<feature type="domain" description="M23ase beta-sheet core" evidence="8">
    <location>
        <begin position="287"/>
        <end position="381"/>
    </location>
</feature>
<keyword evidence="4" id="KW-0479">Metal-binding</keyword>
<evidence type="ECO:0000256" key="7">
    <source>
        <dbReference type="ARBA" id="ARBA00023049"/>
    </source>
</evidence>
<gene>
    <name evidence="11" type="ORF">NOR51B_2087</name>
</gene>
<dbReference type="CDD" id="cd12797">
    <property type="entry name" value="M23_peptidase"/>
    <property type="match status" value="1"/>
</dbReference>
<accession>B8KW23</accession>
<dbReference type="InterPro" id="IPR045834">
    <property type="entry name" value="Csd3_N2"/>
</dbReference>
<dbReference type="PANTHER" id="PTHR21666:SF288">
    <property type="entry name" value="CELL DIVISION PROTEIN YTFB"/>
    <property type="match status" value="1"/>
</dbReference>
<dbReference type="InterPro" id="IPR054512">
    <property type="entry name" value="NMB0315-like_N"/>
</dbReference>
<dbReference type="SUPFAM" id="SSF51261">
    <property type="entry name" value="Duplicated hybrid motif"/>
    <property type="match status" value="1"/>
</dbReference>
<dbReference type="InterPro" id="IPR016047">
    <property type="entry name" value="M23ase_b-sheet_dom"/>
</dbReference>
<evidence type="ECO:0000259" key="10">
    <source>
        <dbReference type="Pfam" id="PF22310"/>
    </source>
</evidence>
<dbReference type="Pfam" id="PF22310">
    <property type="entry name" value="NMB0315_dom_I"/>
    <property type="match status" value="1"/>
</dbReference>
<dbReference type="HOGENOM" id="CLU_026846_3_2_6"/>
<dbReference type="EMBL" id="DS999411">
    <property type="protein sequence ID" value="EED36139.1"/>
    <property type="molecule type" value="Genomic_DNA"/>
</dbReference>
<dbReference type="AlphaFoldDB" id="B8KW23"/>
<evidence type="ECO:0000256" key="4">
    <source>
        <dbReference type="ARBA" id="ARBA00022723"/>
    </source>
</evidence>
<dbReference type="GO" id="GO:0006508">
    <property type="term" value="P:proteolysis"/>
    <property type="evidence" value="ECO:0007669"/>
    <property type="project" value="UniProtKB-KW"/>
</dbReference>
<dbReference type="STRING" id="565045.NOR51B_2087"/>
<evidence type="ECO:0000256" key="2">
    <source>
        <dbReference type="ARBA" id="ARBA00004196"/>
    </source>
</evidence>
<evidence type="ECO:0000256" key="5">
    <source>
        <dbReference type="ARBA" id="ARBA00022801"/>
    </source>
</evidence>
<keyword evidence="5" id="KW-0378">Hydrolase</keyword>
<dbReference type="Gene3D" id="2.70.70.10">
    <property type="entry name" value="Glucose Permease (Domain IIA)"/>
    <property type="match status" value="1"/>
</dbReference>
<dbReference type="GO" id="GO:0004222">
    <property type="term" value="F:metalloendopeptidase activity"/>
    <property type="evidence" value="ECO:0007669"/>
    <property type="project" value="TreeGrafter"/>
</dbReference>
<dbReference type="FunFam" id="2.70.70.10:FF:000002">
    <property type="entry name" value="Murein DD-endopeptidase MepM"/>
    <property type="match status" value="1"/>
</dbReference>
<evidence type="ECO:0000256" key="3">
    <source>
        <dbReference type="ARBA" id="ARBA00022670"/>
    </source>
</evidence>
<dbReference type="InterPro" id="IPR050570">
    <property type="entry name" value="Cell_wall_metabolism_enzyme"/>
</dbReference>
<dbReference type="InterPro" id="IPR011055">
    <property type="entry name" value="Dup_hybrid_motif"/>
</dbReference>
<sequence length="426" mass="46669">MALIALAASGPQEAATLVVTGPVPSEIKTVNPELTLSGANLNVDVEDSSATESMPVAPPAPRWHEETVRSGDNLSLIFARAGYTDRDVYQVTRADGGKALRRIYPGETVAFLTDESDRLAAVRHTESRLKSTTFVKGDQGFVTEVLERKPEVRERGTRLRITSSLFLAGSDAGLSNRVIMDLAGIFGGVIDFVLDPRVGDTIELVYEEEFLDGEKLRDGDIVAASFTNKGERFEAYRYTDSAGDTSYYNEDGVSMRKAFLMAPVDFTRISSNFNPNRLHPIYKTKRPHRGTDYAAPRGTPVYSAGDGRVVEAGYTRANGNYVFIQHGESYKTHYLHLHKRKVKRGDRVSQGSVIGTVGSTGAATGPHLHYEFLVNGVHRNPRSVHKMLPKAKSLPGGELPVFRSHIAAFDQQLAALRSETKLALSD</sequence>
<name>B8KW23_9GAMM</name>
<evidence type="ECO:0000256" key="1">
    <source>
        <dbReference type="ARBA" id="ARBA00001947"/>
    </source>
</evidence>
<keyword evidence="7" id="KW-0482">Metalloprotease</keyword>
<keyword evidence="3" id="KW-0645">Protease</keyword>
<dbReference type="GO" id="GO:0030313">
    <property type="term" value="C:cell envelope"/>
    <property type="evidence" value="ECO:0007669"/>
    <property type="project" value="UniProtKB-SubCell"/>
</dbReference>